<protein>
    <recommendedName>
        <fullName evidence="3">DUF3987 domain-containing protein</fullName>
    </recommendedName>
</protein>
<evidence type="ECO:0008006" key="3">
    <source>
        <dbReference type="Google" id="ProtNLM"/>
    </source>
</evidence>
<sequence>MAMCDDPKVTVMNPVNIQEAIRQAAGQPVIEWPELKPIRNDLLPVKPITPDMLPDELSGWLTDVVQRMDNAPYEYAAVAAISALGSLIGRKVSVKPKQYDDWAIIPNLWGCCIGRPSQKKTPVIKAATHPLTRLEAEAREQHKDDLKRYQAQEKINQMANKEAEKKAAALVKKGDMQAAEALLMDDTTDPEKPLNRRYIINDATIEKLGILLSENPWGLLLFRDELAGWIAGLNRDDRQQDRAFWLEAFNGDGTFSYDRVSRDDVYIPSNTVALLGGIQPGRLLPLLMTQREGSGDDGLVERLQLLVYPDAGEFKHTDRRPNKALQEKAYQVFRRLNDIQYQDDEGDKLSLRFDDQAQEVFNDWYCKLMTRISSEGISLQMESHLGKFPALMPALALVFHVIQNGAAGSISKESASMAIRWCDVLETHAQRVYALADNPFAGARILIDRLEKLPLSFKGDQLRDKGWMGLTEKPERERALAILEAHGYVYREEQRKSAKGRAMVTYHINPAALADQEEKQEKG</sequence>
<dbReference type="RefSeq" id="WP_160174072.1">
    <property type="nucleotide sequence ID" value="NZ_CP013251.1"/>
</dbReference>
<dbReference type="KEGG" id="emp:EZMO1_3539"/>
<accession>A0A142BFJ6</accession>
<dbReference type="InterPro" id="IPR025048">
    <property type="entry name" value="DUF3987"/>
</dbReference>
<evidence type="ECO:0000313" key="1">
    <source>
        <dbReference type="EMBL" id="AMO57522.1"/>
    </source>
</evidence>
<dbReference type="EMBL" id="CP013251">
    <property type="protein sequence ID" value="AMO57522.1"/>
    <property type="molecule type" value="Genomic_DNA"/>
</dbReference>
<reference evidence="1 2" key="1">
    <citation type="journal article" date="2016" name="Front. Microbiol.">
        <title>Genomic Insight into the Host-Endosymbiont Relationship of Endozoicomonas montiporae CL-33(T) with its Coral Host.</title>
        <authorList>
            <person name="Ding J.-Y."/>
            <person name="Shiu J.-H."/>
            <person name="Chen W.-M."/>
            <person name="Chiang Y.-R."/>
            <person name="Tang S.-L."/>
        </authorList>
    </citation>
    <scope>NUCLEOTIDE SEQUENCE [LARGE SCALE GENOMIC DNA]</scope>
    <source>
        <strain evidence="1 2">CL-33</strain>
    </source>
</reference>
<dbReference type="AlphaFoldDB" id="A0A142BFJ6"/>
<dbReference type="PATRIC" id="fig|570277.3.peg.3816"/>
<name>A0A142BFJ6_9GAMM</name>
<evidence type="ECO:0000313" key="2">
    <source>
        <dbReference type="Proteomes" id="UP000071065"/>
    </source>
</evidence>
<dbReference type="Pfam" id="PF13148">
    <property type="entry name" value="DUF3987"/>
    <property type="match status" value="1"/>
</dbReference>
<organism evidence="1 2">
    <name type="scientific">Endozoicomonas montiporae CL-33</name>
    <dbReference type="NCBI Taxonomy" id="570277"/>
    <lineage>
        <taxon>Bacteria</taxon>
        <taxon>Pseudomonadati</taxon>
        <taxon>Pseudomonadota</taxon>
        <taxon>Gammaproteobacteria</taxon>
        <taxon>Oceanospirillales</taxon>
        <taxon>Endozoicomonadaceae</taxon>
        <taxon>Endozoicomonas</taxon>
    </lineage>
</organism>
<dbReference type="Proteomes" id="UP000071065">
    <property type="component" value="Chromosome"/>
</dbReference>
<gene>
    <name evidence="1" type="ORF">EZMO1_3539</name>
</gene>
<proteinExistence type="predicted"/>
<dbReference type="STRING" id="570277.EZMO1_3539"/>